<dbReference type="Pfam" id="PF13472">
    <property type="entry name" value="Lipase_GDSL_2"/>
    <property type="match status" value="1"/>
</dbReference>
<evidence type="ECO:0000259" key="2">
    <source>
        <dbReference type="Pfam" id="PF13472"/>
    </source>
</evidence>
<name>W0FPV2_9BACT</name>
<reference evidence="3" key="1">
    <citation type="journal article" date="2013" name="PLoS ONE">
        <title>Metagenomic insights into the carbohydrate-active enzymes carried by the microorganisms adhering to solid digesta in the rumen of cows.</title>
        <authorList>
            <person name="Wang L."/>
            <person name="Hatem A."/>
            <person name="Catalyurek U.V."/>
            <person name="Morrison M."/>
            <person name="Yu Z."/>
        </authorList>
    </citation>
    <scope>NUCLEOTIDE SEQUENCE</scope>
</reference>
<protein>
    <submittedName>
        <fullName evidence="3">Lipase</fullName>
    </submittedName>
</protein>
<dbReference type="InterPro" id="IPR036514">
    <property type="entry name" value="SGNH_hydro_sf"/>
</dbReference>
<evidence type="ECO:0000256" key="1">
    <source>
        <dbReference type="SAM" id="SignalP"/>
    </source>
</evidence>
<feature type="domain" description="SGNH hydrolase-type esterase" evidence="2">
    <location>
        <begin position="82"/>
        <end position="263"/>
    </location>
</feature>
<keyword evidence="1" id="KW-0732">Signal</keyword>
<dbReference type="Gene3D" id="3.40.50.1110">
    <property type="entry name" value="SGNH hydrolase"/>
    <property type="match status" value="1"/>
</dbReference>
<evidence type="ECO:0000313" key="3">
    <source>
        <dbReference type="EMBL" id="AHF25040.1"/>
    </source>
</evidence>
<dbReference type="InterPro" id="IPR013830">
    <property type="entry name" value="SGNH_hydro"/>
</dbReference>
<dbReference type="AlphaFoldDB" id="W0FPV2"/>
<proteinExistence type="predicted"/>
<dbReference type="EMBL" id="KC246816">
    <property type="protein sequence ID" value="AHF25040.1"/>
    <property type="molecule type" value="Genomic_DNA"/>
</dbReference>
<feature type="chain" id="PRO_5004789426" evidence="1">
    <location>
        <begin position="20"/>
        <end position="277"/>
    </location>
</feature>
<organism evidence="3">
    <name type="scientific">uncultured bacterium Contig1514</name>
    <dbReference type="NCBI Taxonomy" id="1393445"/>
    <lineage>
        <taxon>Bacteria</taxon>
        <taxon>environmental samples</taxon>
    </lineage>
</organism>
<dbReference type="CDD" id="cd00229">
    <property type="entry name" value="SGNH_hydrolase"/>
    <property type="match status" value="1"/>
</dbReference>
<sequence length="277" mass="30987">MKRIFLLFFAAFCALSLSAQQPQQRQAPSQADIQAMLRRSKPNPSAHTLRPNPLVSQLSPYRASKNFGKRIAVFGGSLSVNAESDVAKQMWSDLLGAEVVTYGVGGAGFSSEQGCTLQWQVDTAGVFDVYVLWASTNDYTNSRECGSWTDYTAYDNYDESKLTTQCGGINYCIKKLLEKNPDAEIYFFTSLRFFGQDAGHNPFSTEPNKTGKTFAEYIQGQKDCCAYYGIPVLDQFNLQGINEFNMTKYYKNDRLHMNEEGYRKIGPVQAAFLANGK</sequence>
<accession>W0FPV2</accession>
<dbReference type="SUPFAM" id="SSF52266">
    <property type="entry name" value="SGNH hydrolase"/>
    <property type="match status" value="1"/>
</dbReference>
<feature type="signal peptide" evidence="1">
    <location>
        <begin position="1"/>
        <end position="19"/>
    </location>
</feature>